<gene>
    <name evidence="1" type="ORF">AAEO56_00010</name>
</gene>
<dbReference type="RefSeq" id="WP_341694951.1">
    <property type="nucleotide sequence ID" value="NZ_JBBYHR010000001.1"/>
</dbReference>
<sequence length="94" mass="10806">MEIDYTDIENRFDCACKDVVTNLSSMYKSDYQSHGPEKLLTFFELIQKEFDAVEMLFIRENKVSSDPGALHAIRAIAKTYAKRCIDDYGKIATK</sequence>
<organism evidence="1 2">
    <name type="scientific">Flavobacterium arundinis</name>
    <dbReference type="NCBI Taxonomy" id="3139143"/>
    <lineage>
        <taxon>Bacteria</taxon>
        <taxon>Pseudomonadati</taxon>
        <taxon>Bacteroidota</taxon>
        <taxon>Flavobacteriia</taxon>
        <taxon>Flavobacteriales</taxon>
        <taxon>Flavobacteriaceae</taxon>
        <taxon>Flavobacterium</taxon>
    </lineage>
</organism>
<comment type="caution">
    <text evidence="1">The sequence shown here is derived from an EMBL/GenBank/DDBJ whole genome shotgun (WGS) entry which is preliminary data.</text>
</comment>
<evidence type="ECO:0000313" key="1">
    <source>
        <dbReference type="EMBL" id="MEL1242625.1"/>
    </source>
</evidence>
<proteinExistence type="predicted"/>
<dbReference type="EMBL" id="JBBYHR010000001">
    <property type="protein sequence ID" value="MEL1242625.1"/>
    <property type="molecule type" value="Genomic_DNA"/>
</dbReference>
<keyword evidence="2" id="KW-1185">Reference proteome</keyword>
<evidence type="ECO:0000313" key="2">
    <source>
        <dbReference type="Proteomes" id="UP001464555"/>
    </source>
</evidence>
<name>A0ABU9HR38_9FLAO</name>
<reference evidence="1 2" key="1">
    <citation type="submission" date="2024-04" db="EMBL/GenBank/DDBJ databases">
        <title>Flavobacterium sp. DGU11 16S ribosomal RNA gene Genome sequencing and assembly.</title>
        <authorList>
            <person name="Park S."/>
        </authorList>
    </citation>
    <scope>NUCLEOTIDE SEQUENCE [LARGE SCALE GENOMIC DNA]</scope>
    <source>
        <strain evidence="1 2">DGU11</strain>
    </source>
</reference>
<dbReference type="Proteomes" id="UP001464555">
    <property type="component" value="Unassembled WGS sequence"/>
</dbReference>
<accession>A0ABU9HR38</accession>
<protein>
    <submittedName>
        <fullName evidence="1">Uncharacterized protein</fullName>
    </submittedName>
</protein>